<dbReference type="RefSeq" id="WP_144587449.1">
    <property type="nucleotide sequence ID" value="NZ_VJWX01000090.1"/>
</dbReference>
<dbReference type="HAMAP" id="MF_00845">
    <property type="entry name" value="TetX_monooxygenase"/>
    <property type="match status" value="1"/>
</dbReference>
<gene>
    <name evidence="7" type="ORF">FNH05_11970</name>
</gene>
<feature type="binding site" evidence="5">
    <location>
        <position position="47"/>
    </location>
    <ligand>
        <name>FAD</name>
        <dbReference type="ChEBI" id="CHEBI:57692"/>
    </ligand>
</feature>
<organism evidence="7 8">
    <name type="scientific">Amycolatopsis rhizosphaerae</name>
    <dbReference type="NCBI Taxonomy" id="2053003"/>
    <lineage>
        <taxon>Bacteria</taxon>
        <taxon>Bacillati</taxon>
        <taxon>Actinomycetota</taxon>
        <taxon>Actinomycetes</taxon>
        <taxon>Pseudonocardiales</taxon>
        <taxon>Pseudonocardiaceae</taxon>
        <taxon>Amycolatopsis</taxon>
    </lineage>
</organism>
<evidence type="ECO:0000256" key="1">
    <source>
        <dbReference type="ARBA" id="ARBA00022630"/>
    </source>
</evidence>
<evidence type="ECO:0000256" key="4">
    <source>
        <dbReference type="ARBA" id="ARBA00023033"/>
    </source>
</evidence>
<comment type="subunit">
    <text evidence="5">Monomer.</text>
</comment>
<dbReference type="EC" id="1.14.13.-" evidence="5"/>
<keyword evidence="4 5" id="KW-0503">Monooxygenase</keyword>
<evidence type="ECO:0000259" key="6">
    <source>
        <dbReference type="Pfam" id="PF01494"/>
    </source>
</evidence>
<name>A0A558CXG7_9PSEU</name>
<keyword evidence="8" id="KW-1185">Reference proteome</keyword>
<keyword evidence="5" id="KW-0547">Nucleotide-binding</keyword>
<comment type="caution">
    <text evidence="7">The sequence shown here is derived from an EMBL/GenBank/DDBJ whole genome shotgun (WGS) entry which is preliminary data.</text>
</comment>
<feature type="domain" description="FAD-binding" evidence="6">
    <location>
        <begin position="290"/>
        <end position="344"/>
    </location>
</feature>
<keyword evidence="3 5" id="KW-0560">Oxidoreductase</keyword>
<feature type="binding site" evidence="5">
    <location>
        <position position="103"/>
    </location>
    <ligand>
        <name>FAD</name>
        <dbReference type="ChEBI" id="CHEBI:57692"/>
    </ligand>
</feature>
<keyword evidence="2 5" id="KW-0274">FAD</keyword>
<reference evidence="7 8" key="1">
    <citation type="submission" date="2019-07" db="EMBL/GenBank/DDBJ databases">
        <authorList>
            <person name="Duangmal K."/>
            <person name="Teo W.F.A."/>
        </authorList>
    </citation>
    <scope>NUCLEOTIDE SEQUENCE [LARGE SCALE GENOMIC DNA]</scope>
    <source>
        <strain evidence="7 8">TBRC 6029</strain>
    </source>
</reference>
<proteinExistence type="inferred from homology"/>
<comment type="cofactor">
    <cofactor evidence="5">
        <name>FAD</name>
        <dbReference type="ChEBI" id="CHEBI:57692"/>
    </cofactor>
</comment>
<dbReference type="GO" id="GO:0046677">
    <property type="term" value="P:response to antibiotic"/>
    <property type="evidence" value="ECO:0007669"/>
    <property type="project" value="InterPro"/>
</dbReference>
<comment type="function">
    <text evidence="5">An FAD-requiring monooxygenase active on some tetracycline antibiotic derivatives, which leads to their inactivation. Hydroxylates carbon 11a of tetracycline and some analogs.</text>
</comment>
<dbReference type="Gene3D" id="3.50.50.60">
    <property type="entry name" value="FAD/NAD(P)-binding domain"/>
    <property type="match status" value="1"/>
</dbReference>
<dbReference type="GO" id="GO:0005737">
    <property type="term" value="C:cytoplasm"/>
    <property type="evidence" value="ECO:0007669"/>
    <property type="project" value="UniProtKB-SubCell"/>
</dbReference>
<dbReference type="Proteomes" id="UP000320011">
    <property type="component" value="Unassembled WGS sequence"/>
</dbReference>
<feature type="domain" description="FAD-binding" evidence="6">
    <location>
        <begin position="4"/>
        <end position="167"/>
    </location>
</feature>
<dbReference type="PANTHER" id="PTHR46972">
    <property type="entry name" value="MONOOXYGENASE ASQM-RELATED"/>
    <property type="match status" value="1"/>
</dbReference>
<dbReference type="PANTHER" id="PTHR46972:SF1">
    <property type="entry name" value="FAD DEPENDENT OXIDOREDUCTASE DOMAIN-CONTAINING PROTEIN"/>
    <property type="match status" value="1"/>
</dbReference>
<dbReference type="SUPFAM" id="SSF51905">
    <property type="entry name" value="FAD/NAD(P)-binding domain"/>
    <property type="match status" value="1"/>
</dbReference>
<feature type="binding site" evidence="5">
    <location>
        <position position="40"/>
    </location>
    <ligand>
        <name>NADPH</name>
        <dbReference type="ChEBI" id="CHEBI:57783"/>
    </ligand>
</feature>
<dbReference type="InterPro" id="IPR043683">
    <property type="entry name" value="TetX_monooxygenase"/>
</dbReference>
<evidence type="ECO:0000256" key="3">
    <source>
        <dbReference type="ARBA" id="ARBA00023002"/>
    </source>
</evidence>
<evidence type="ECO:0000256" key="5">
    <source>
        <dbReference type="HAMAP-Rule" id="MF_00845"/>
    </source>
</evidence>
<evidence type="ECO:0000313" key="7">
    <source>
        <dbReference type="EMBL" id="TVT53415.1"/>
    </source>
</evidence>
<feature type="binding site" evidence="5">
    <location>
        <position position="295"/>
    </location>
    <ligand>
        <name>FAD</name>
        <dbReference type="ChEBI" id="CHEBI:57692"/>
    </ligand>
</feature>
<comment type="subcellular location">
    <subcellularLocation>
        <location evidence="5">Cytoplasm</location>
    </subcellularLocation>
</comment>
<dbReference type="InterPro" id="IPR036188">
    <property type="entry name" value="FAD/NAD-bd_sf"/>
</dbReference>
<reference evidence="7 8" key="2">
    <citation type="submission" date="2019-08" db="EMBL/GenBank/DDBJ databases">
        <title>Amycolatopsis acidicola sp. nov., isolated from peat swamp forest soil.</title>
        <authorList>
            <person name="Srisuk N."/>
        </authorList>
    </citation>
    <scope>NUCLEOTIDE SEQUENCE [LARGE SCALE GENOMIC DNA]</scope>
    <source>
        <strain evidence="7 8">TBRC 6029</strain>
    </source>
</reference>
<keyword evidence="5" id="KW-0521">NADP</keyword>
<dbReference type="OrthoDB" id="3217377at2"/>
<dbReference type="EMBL" id="VJWX01000090">
    <property type="protein sequence ID" value="TVT53415.1"/>
    <property type="molecule type" value="Genomic_DNA"/>
</dbReference>
<dbReference type="GO" id="GO:0071949">
    <property type="term" value="F:FAD binding"/>
    <property type="evidence" value="ECO:0007669"/>
    <property type="project" value="InterPro"/>
</dbReference>
<dbReference type="InterPro" id="IPR002938">
    <property type="entry name" value="FAD-bd"/>
</dbReference>
<evidence type="ECO:0000313" key="8">
    <source>
        <dbReference type="Proteomes" id="UP000320011"/>
    </source>
</evidence>
<keyword evidence="1 5" id="KW-0285">Flavoprotein</keyword>
<comment type="domain">
    <text evidence="5">Consists of an N-terminal FAD-binding domain with a Rossman fold and a C-terminal substrate-binding domain.</text>
</comment>
<dbReference type="PRINTS" id="PR00420">
    <property type="entry name" value="RNGMNOXGNASE"/>
</dbReference>
<sequence length="403" mass="42985">MQKTVTIVGAGLGGLMLARVLQAHGVAATIYEGEASVTARAQGGLLDIHEETGQVALRAAGLYDEFRALVRPGEDAKRVVDRHGTILLDRLTDPRSARPEVDRGELRRLLIDSLAPGTIQWGHKLTALRHHPTGGFDLTFTAGSTVRAGVVVGADGAWSKVRPLLTQAEPRYSGTCFVEIALASGDRDHRASVATIGSGTLMAVAPGQGIIVHRDADGDVRGYVALNKPEEWMRSIDFGDPTAGLRRLAHEFDGWSPLLTAFVTGSDAEPWLRPIHALPVGLSWDRVPGVTLVGDAAHLMSPFAGEGANLAMYDGADLARELAGHPDVETALAAYEKRLFPRSREVAVHSAHNLETFFGQEAPNSVVTLFVDKGALDTAAADVDTGPQNGRLNLTPICRQMSL</sequence>
<accession>A0A558CXG7</accession>
<keyword evidence="5" id="KW-0963">Cytoplasm</keyword>
<dbReference type="GO" id="GO:0004497">
    <property type="term" value="F:monooxygenase activity"/>
    <property type="evidence" value="ECO:0007669"/>
    <property type="project" value="UniProtKB-UniRule"/>
</dbReference>
<evidence type="ECO:0000256" key="2">
    <source>
        <dbReference type="ARBA" id="ARBA00022827"/>
    </source>
</evidence>
<protein>
    <recommendedName>
        <fullName evidence="5">Flavin-dependent monooxygenase</fullName>
    </recommendedName>
    <alternativeName>
        <fullName evidence="5">TetX monooxygenase</fullName>
        <shortName evidence="5">TetX</shortName>
        <ecNumber evidence="5">1.14.13.-</ecNumber>
    </alternativeName>
</protein>
<dbReference type="AlphaFoldDB" id="A0A558CXG7"/>
<dbReference type="Pfam" id="PF01494">
    <property type="entry name" value="FAD_binding_3"/>
    <property type="match status" value="2"/>
</dbReference>
<comment type="similarity">
    <text evidence="5">Belongs to the aromatic-ring hydroxylase family. TetX subfamily.</text>
</comment>
<comment type="catalytic activity">
    <reaction evidence="5">
        <text>a tetracycline + NADPH + O2 + H(+) = an 11a-hydroxytetracycline + NADP(+) + H2O</text>
        <dbReference type="Rhea" id="RHEA:61444"/>
        <dbReference type="ChEBI" id="CHEBI:15377"/>
        <dbReference type="ChEBI" id="CHEBI:15378"/>
        <dbReference type="ChEBI" id="CHEBI:15379"/>
        <dbReference type="ChEBI" id="CHEBI:57783"/>
        <dbReference type="ChEBI" id="CHEBI:58349"/>
        <dbReference type="ChEBI" id="CHEBI:144644"/>
        <dbReference type="ChEBI" id="CHEBI:144645"/>
    </reaction>
</comment>